<dbReference type="Gene3D" id="3.30.70.270">
    <property type="match status" value="1"/>
</dbReference>
<dbReference type="Pfam" id="PF00990">
    <property type="entry name" value="GGDEF"/>
    <property type="match status" value="1"/>
</dbReference>
<dbReference type="PANTHER" id="PTHR33121:SF77">
    <property type="entry name" value="CYCLIC DI-GMP PHOSPHODIESTERASE PDEK-RELATED"/>
    <property type="match status" value="1"/>
</dbReference>
<keyword evidence="1" id="KW-1133">Transmembrane helix</keyword>
<dbReference type="GO" id="GO:0016020">
    <property type="term" value="C:membrane"/>
    <property type="evidence" value="ECO:0007669"/>
    <property type="project" value="InterPro"/>
</dbReference>
<evidence type="ECO:0000256" key="1">
    <source>
        <dbReference type="SAM" id="Phobius"/>
    </source>
</evidence>
<keyword evidence="1" id="KW-0812">Transmembrane</keyword>
<comment type="caution">
    <text evidence="4">The sequence shown here is derived from an EMBL/GenBank/DDBJ whole genome shotgun (WGS) entry which is preliminary data.</text>
</comment>
<dbReference type="PROSITE" id="PS50883">
    <property type="entry name" value="EAL"/>
    <property type="match status" value="1"/>
</dbReference>
<dbReference type="Gene3D" id="3.20.20.450">
    <property type="entry name" value="EAL domain"/>
    <property type="match status" value="1"/>
</dbReference>
<feature type="domain" description="EAL" evidence="2">
    <location>
        <begin position="414"/>
        <end position="667"/>
    </location>
</feature>
<organism evidence="4 5">
    <name type="scientific">Pantoea dispersa</name>
    <dbReference type="NCBI Taxonomy" id="59814"/>
    <lineage>
        <taxon>Bacteria</taxon>
        <taxon>Pseudomonadati</taxon>
        <taxon>Pseudomonadota</taxon>
        <taxon>Gammaproteobacteria</taxon>
        <taxon>Enterobacterales</taxon>
        <taxon>Erwiniaceae</taxon>
        <taxon>Pantoea</taxon>
    </lineage>
</organism>
<dbReference type="InterPro" id="IPR029787">
    <property type="entry name" value="Nucleotide_cyclase"/>
</dbReference>
<dbReference type="InterPro" id="IPR043128">
    <property type="entry name" value="Rev_trsase/Diguanyl_cyclase"/>
</dbReference>
<dbReference type="SMART" id="SM00052">
    <property type="entry name" value="EAL"/>
    <property type="match status" value="1"/>
</dbReference>
<evidence type="ECO:0000259" key="3">
    <source>
        <dbReference type="PROSITE" id="PS50887"/>
    </source>
</evidence>
<feature type="domain" description="GGDEF" evidence="3">
    <location>
        <begin position="272"/>
        <end position="405"/>
    </location>
</feature>
<dbReference type="CDD" id="cd01948">
    <property type="entry name" value="EAL"/>
    <property type="match status" value="1"/>
</dbReference>
<reference evidence="4 5" key="1">
    <citation type="journal article" date="2016" name="Front. Microbiol.">
        <title>Genomic Resource of Rice Seed Associated Bacteria.</title>
        <authorList>
            <person name="Midha S."/>
            <person name="Bansal K."/>
            <person name="Sharma S."/>
            <person name="Kumar N."/>
            <person name="Patil P.P."/>
            <person name="Chaudhry V."/>
            <person name="Patil P.B."/>
        </authorList>
    </citation>
    <scope>NUCLEOTIDE SEQUENCE [LARGE SCALE GENOMIC DNA]</scope>
    <source>
        <strain evidence="4 5">SA3</strain>
    </source>
</reference>
<dbReference type="InterPro" id="IPR000160">
    <property type="entry name" value="GGDEF_dom"/>
</dbReference>
<dbReference type="AlphaFoldDB" id="A0A8E1VB60"/>
<evidence type="ECO:0000313" key="5">
    <source>
        <dbReference type="Proteomes" id="UP000071979"/>
    </source>
</evidence>
<dbReference type="SMART" id="SM00267">
    <property type="entry name" value="GGDEF"/>
    <property type="match status" value="1"/>
</dbReference>
<keyword evidence="1" id="KW-0472">Membrane</keyword>
<dbReference type="Gene3D" id="6.10.340.10">
    <property type="match status" value="1"/>
</dbReference>
<name>A0A8E1VB60_9GAMM</name>
<dbReference type="CDD" id="cd01949">
    <property type="entry name" value="GGDEF"/>
    <property type="match status" value="1"/>
</dbReference>
<dbReference type="GO" id="GO:0071111">
    <property type="term" value="F:cyclic-guanylate-specific phosphodiesterase activity"/>
    <property type="evidence" value="ECO:0007669"/>
    <property type="project" value="InterPro"/>
</dbReference>
<dbReference type="InterPro" id="IPR035919">
    <property type="entry name" value="EAL_sf"/>
</dbReference>
<dbReference type="InterPro" id="IPR001633">
    <property type="entry name" value="EAL_dom"/>
</dbReference>
<dbReference type="Proteomes" id="UP000071979">
    <property type="component" value="Unassembled WGS sequence"/>
</dbReference>
<gene>
    <name evidence="4" type="ORF">SA3R_03540</name>
</gene>
<proteinExistence type="predicted"/>
<dbReference type="EMBL" id="LDSE01000006">
    <property type="protein sequence ID" value="KTS69238.1"/>
    <property type="molecule type" value="Genomic_DNA"/>
</dbReference>
<dbReference type="Pfam" id="PF17154">
    <property type="entry name" value="GAPES3"/>
    <property type="match status" value="1"/>
</dbReference>
<dbReference type="PROSITE" id="PS50887">
    <property type="entry name" value="GGDEF"/>
    <property type="match status" value="1"/>
</dbReference>
<evidence type="ECO:0000259" key="2">
    <source>
        <dbReference type="PROSITE" id="PS50883"/>
    </source>
</evidence>
<dbReference type="InterPro" id="IPR003660">
    <property type="entry name" value="HAMP_dom"/>
</dbReference>
<feature type="transmembrane region" description="Helical" evidence="1">
    <location>
        <begin position="12"/>
        <end position="36"/>
    </location>
</feature>
<feature type="transmembrane region" description="Helical" evidence="1">
    <location>
        <begin position="152"/>
        <end position="177"/>
    </location>
</feature>
<dbReference type="SUPFAM" id="SSF141868">
    <property type="entry name" value="EAL domain-like"/>
    <property type="match status" value="1"/>
</dbReference>
<dbReference type="NCBIfam" id="TIGR00254">
    <property type="entry name" value="GGDEF"/>
    <property type="match status" value="1"/>
</dbReference>
<dbReference type="Pfam" id="PF00672">
    <property type="entry name" value="HAMP"/>
    <property type="match status" value="1"/>
</dbReference>
<protein>
    <submittedName>
        <fullName evidence="4">Biofilm formation regulator HmsP</fullName>
    </submittedName>
</protein>
<dbReference type="InterPro" id="IPR050706">
    <property type="entry name" value="Cyclic-di-GMP_PDE-like"/>
</dbReference>
<sequence>MLRVSRSLTIKQMATVSAVALVTICIFIVIQLFHFVQQRRVDYAQQMENVAHTVRQPLSEAVLKADIPQAERILNTLKPAGILSRADVVLPNAFQALHADFAPEKPVPRFVARLFELPVQITLPLYSVERSGLPKPIAYLVLQADSSRVYQFLLSTLSTMITTYLLLALILSVAISWCINRLIVHPLRNISRELQELPPPAILTHKLALPHNHRDDEIGMLIRSYNRNQQVLESIHDEMSRLTTHFAVTDLPNRALFLALLDQHIRHRHSQQPWGLMVIRIETLQEANGVLSDEQRDTLMLTLVEKIRSTIDDHTLLAQTGPSDFALLMKRARNPFRAMRLARNLMLRINQPVNLYQLQLRPNASIGLALHDDNTVSAGEQLARATSAMMSARHQGKNQILFFDPALTERAQKRLTQEHDILQGLQDGQFALYLQPQINMATGELAGAEALLRMRMPDGSYGLSEEFIASAEEIGVISALGRWVFEEACRIIAGWQRHGINLPLSVNISAVQLRDASVVSHLQGLLERHRIAPGNFVLEITETAQIGDAEQAMALLRSLQQTGVAVALDDFGMGYSNLNYLHQFKALPVNKLKMDRSFVAALPDDDTMVRIVAAIADIIHLDVIAEGVETAEQRDWLLARGITIGQGYLYAEALPLSVFNQRWLASSSPSE</sequence>
<dbReference type="NCBIfam" id="NF008807">
    <property type="entry name" value="PRK11829.1"/>
    <property type="match status" value="1"/>
</dbReference>
<dbReference type="InterPro" id="IPR033419">
    <property type="entry name" value="GAPES3"/>
</dbReference>
<dbReference type="SUPFAM" id="SSF55073">
    <property type="entry name" value="Nucleotide cyclase"/>
    <property type="match status" value="1"/>
</dbReference>
<dbReference type="PANTHER" id="PTHR33121">
    <property type="entry name" value="CYCLIC DI-GMP PHOSPHODIESTERASE PDEF"/>
    <property type="match status" value="1"/>
</dbReference>
<accession>A0A8E1VB60</accession>
<evidence type="ECO:0000313" key="4">
    <source>
        <dbReference type="EMBL" id="KTS69238.1"/>
    </source>
</evidence>
<dbReference type="Pfam" id="PF00563">
    <property type="entry name" value="EAL"/>
    <property type="match status" value="1"/>
</dbReference>
<dbReference type="GO" id="GO:0007165">
    <property type="term" value="P:signal transduction"/>
    <property type="evidence" value="ECO:0007669"/>
    <property type="project" value="InterPro"/>
</dbReference>